<keyword evidence="1" id="KW-0472">Membrane</keyword>
<feature type="transmembrane region" description="Helical" evidence="1">
    <location>
        <begin position="203"/>
        <end position="221"/>
    </location>
</feature>
<keyword evidence="1" id="KW-1133">Transmembrane helix</keyword>
<dbReference type="Gene3D" id="3.30.830.10">
    <property type="entry name" value="Metalloenzyme, LuxS/M16 peptidase-like"/>
    <property type="match status" value="1"/>
</dbReference>
<dbReference type="STRING" id="33097.A0A150FTX4"/>
<keyword evidence="3" id="KW-1185">Reference proteome</keyword>
<keyword evidence="1" id="KW-0812">Transmembrane</keyword>
<evidence type="ECO:0000313" key="2">
    <source>
        <dbReference type="EMBL" id="KXZ41067.1"/>
    </source>
</evidence>
<name>A0A150FTX4_GONPE</name>
<dbReference type="Proteomes" id="UP000075714">
    <property type="component" value="Unassembled WGS sequence"/>
</dbReference>
<organism evidence="2 3">
    <name type="scientific">Gonium pectorale</name>
    <name type="common">Green alga</name>
    <dbReference type="NCBI Taxonomy" id="33097"/>
    <lineage>
        <taxon>Eukaryota</taxon>
        <taxon>Viridiplantae</taxon>
        <taxon>Chlorophyta</taxon>
        <taxon>core chlorophytes</taxon>
        <taxon>Chlorophyceae</taxon>
        <taxon>CS clade</taxon>
        <taxon>Chlamydomonadales</taxon>
        <taxon>Volvocaceae</taxon>
        <taxon>Gonium</taxon>
    </lineage>
</organism>
<dbReference type="AlphaFoldDB" id="A0A150FTX4"/>
<reference evidence="3" key="1">
    <citation type="journal article" date="2016" name="Nat. Commun.">
        <title>The Gonium pectorale genome demonstrates co-option of cell cycle regulation during the evolution of multicellularity.</title>
        <authorList>
            <person name="Hanschen E.R."/>
            <person name="Marriage T.N."/>
            <person name="Ferris P.J."/>
            <person name="Hamaji T."/>
            <person name="Toyoda A."/>
            <person name="Fujiyama A."/>
            <person name="Neme R."/>
            <person name="Noguchi H."/>
            <person name="Minakuchi Y."/>
            <person name="Suzuki M."/>
            <person name="Kawai-Toyooka H."/>
            <person name="Smith D.R."/>
            <person name="Sparks H."/>
            <person name="Anderson J."/>
            <person name="Bakaric R."/>
            <person name="Luria V."/>
            <person name="Karger A."/>
            <person name="Kirschner M.W."/>
            <person name="Durand P.M."/>
            <person name="Michod R.E."/>
            <person name="Nozaki H."/>
            <person name="Olson B.J."/>
        </authorList>
    </citation>
    <scope>NUCLEOTIDE SEQUENCE [LARGE SCALE GENOMIC DNA]</scope>
    <source>
        <strain evidence="3">NIES-2863</strain>
    </source>
</reference>
<dbReference type="EMBL" id="LSYV01000859">
    <property type="protein sequence ID" value="KXZ41067.1"/>
    <property type="molecule type" value="Genomic_DNA"/>
</dbReference>
<evidence type="ECO:0000256" key="1">
    <source>
        <dbReference type="SAM" id="Phobius"/>
    </source>
</evidence>
<proteinExistence type="predicted"/>
<gene>
    <name evidence="2" type="ORF">GPECTOR_863g106</name>
</gene>
<accession>A0A150FTX4</accession>
<dbReference type="OrthoDB" id="10251424at2759"/>
<evidence type="ECO:0008006" key="4">
    <source>
        <dbReference type="Google" id="ProtNLM"/>
    </source>
</evidence>
<evidence type="ECO:0000313" key="3">
    <source>
        <dbReference type="Proteomes" id="UP000075714"/>
    </source>
</evidence>
<sequence>MFSCDPANKDRLVALALEEVTSLQTTDMDAAEVETLVNLERLQFEESQAENSYWHEVIVSAYQSKSYQLLGGDVGAVYGKNMEAREKVLSSCTPALLREALCRLLPTPATSRYTAISMLPRPPGFLHRLGAALTRRWWFGSGGCGWYGSTDGVVSPQPAAAAAGLPLSPAGSLGGPAAPGLSSGGGGGMFSALVPASGSATTAAAAAVALAAVGGGLLLWARSGTRRGM</sequence>
<comment type="caution">
    <text evidence="2">The sequence shown here is derived from an EMBL/GenBank/DDBJ whole genome shotgun (WGS) entry which is preliminary data.</text>
</comment>
<protein>
    <recommendedName>
        <fullName evidence="4">Peptidase M16 C-terminal domain-containing protein</fullName>
    </recommendedName>
</protein>